<accession>A0AAN7H2U3</accession>
<evidence type="ECO:0000313" key="2">
    <source>
        <dbReference type="Proteomes" id="UP001303760"/>
    </source>
</evidence>
<dbReference type="Proteomes" id="UP001303760">
    <property type="component" value="Unassembled WGS sequence"/>
</dbReference>
<reference evidence="1" key="1">
    <citation type="journal article" date="2023" name="Mol. Phylogenet. Evol.">
        <title>Genome-scale phylogeny and comparative genomics of the fungal order Sordariales.</title>
        <authorList>
            <person name="Hensen N."/>
            <person name="Bonometti L."/>
            <person name="Westerberg I."/>
            <person name="Brannstrom I.O."/>
            <person name="Guillou S."/>
            <person name="Cros-Aarteil S."/>
            <person name="Calhoun S."/>
            <person name="Haridas S."/>
            <person name="Kuo A."/>
            <person name="Mondo S."/>
            <person name="Pangilinan J."/>
            <person name="Riley R."/>
            <person name="LaButti K."/>
            <person name="Andreopoulos B."/>
            <person name="Lipzen A."/>
            <person name="Chen C."/>
            <person name="Yan M."/>
            <person name="Daum C."/>
            <person name="Ng V."/>
            <person name="Clum A."/>
            <person name="Steindorff A."/>
            <person name="Ohm R.A."/>
            <person name="Martin F."/>
            <person name="Silar P."/>
            <person name="Natvig D.O."/>
            <person name="Lalanne C."/>
            <person name="Gautier V."/>
            <person name="Ament-Velasquez S.L."/>
            <person name="Kruys A."/>
            <person name="Hutchinson M.I."/>
            <person name="Powell A.J."/>
            <person name="Barry K."/>
            <person name="Miller A.N."/>
            <person name="Grigoriev I.V."/>
            <person name="Debuchy R."/>
            <person name="Gladieux P."/>
            <person name="Hiltunen Thoren M."/>
            <person name="Johannesson H."/>
        </authorList>
    </citation>
    <scope>NUCLEOTIDE SEQUENCE</scope>
    <source>
        <strain evidence="1">CBS 532.94</strain>
    </source>
</reference>
<sequence>MPSSHASDDDDISVHSVVLATADLPNPPMTLEEKREEMLAAHRLIQAKYEAGIPFFTKELFRDVVRQLECNNNPEQRVSVTGLDGFAVQFPIETGKEYEYYSPGDDRTCIMYVSAVTFYILSQPPLPPKPPLVF</sequence>
<gene>
    <name evidence="1" type="ORF">C8A03DRAFT_20036</name>
</gene>
<dbReference type="AlphaFoldDB" id="A0AAN7H2U3"/>
<comment type="caution">
    <text evidence="1">The sequence shown here is derived from an EMBL/GenBank/DDBJ whole genome shotgun (WGS) entry which is preliminary data.</text>
</comment>
<keyword evidence="2" id="KW-1185">Reference proteome</keyword>
<dbReference type="EMBL" id="MU860968">
    <property type="protein sequence ID" value="KAK4232726.1"/>
    <property type="molecule type" value="Genomic_DNA"/>
</dbReference>
<organism evidence="1 2">
    <name type="scientific">Achaetomium macrosporum</name>
    <dbReference type="NCBI Taxonomy" id="79813"/>
    <lineage>
        <taxon>Eukaryota</taxon>
        <taxon>Fungi</taxon>
        <taxon>Dikarya</taxon>
        <taxon>Ascomycota</taxon>
        <taxon>Pezizomycotina</taxon>
        <taxon>Sordariomycetes</taxon>
        <taxon>Sordariomycetidae</taxon>
        <taxon>Sordariales</taxon>
        <taxon>Chaetomiaceae</taxon>
        <taxon>Achaetomium</taxon>
    </lineage>
</organism>
<evidence type="ECO:0000313" key="1">
    <source>
        <dbReference type="EMBL" id="KAK4232726.1"/>
    </source>
</evidence>
<reference evidence="1" key="2">
    <citation type="submission" date="2023-05" db="EMBL/GenBank/DDBJ databases">
        <authorList>
            <consortium name="Lawrence Berkeley National Laboratory"/>
            <person name="Steindorff A."/>
            <person name="Hensen N."/>
            <person name="Bonometti L."/>
            <person name="Westerberg I."/>
            <person name="Brannstrom I.O."/>
            <person name="Guillou S."/>
            <person name="Cros-Aarteil S."/>
            <person name="Calhoun S."/>
            <person name="Haridas S."/>
            <person name="Kuo A."/>
            <person name="Mondo S."/>
            <person name="Pangilinan J."/>
            <person name="Riley R."/>
            <person name="Labutti K."/>
            <person name="Andreopoulos B."/>
            <person name="Lipzen A."/>
            <person name="Chen C."/>
            <person name="Yanf M."/>
            <person name="Daum C."/>
            <person name="Ng V."/>
            <person name="Clum A."/>
            <person name="Ohm R."/>
            <person name="Martin F."/>
            <person name="Silar P."/>
            <person name="Natvig D."/>
            <person name="Lalanne C."/>
            <person name="Gautier V."/>
            <person name="Ament-Velasquez S.L."/>
            <person name="Kruys A."/>
            <person name="Hutchinson M.I."/>
            <person name="Powell A.J."/>
            <person name="Barry K."/>
            <person name="Miller A.N."/>
            <person name="Grigoriev I.V."/>
            <person name="Debuchy R."/>
            <person name="Gladieux P."/>
            <person name="Thoren M.H."/>
            <person name="Johannesson H."/>
        </authorList>
    </citation>
    <scope>NUCLEOTIDE SEQUENCE</scope>
    <source>
        <strain evidence="1">CBS 532.94</strain>
    </source>
</reference>
<name>A0AAN7H2U3_9PEZI</name>
<protein>
    <submittedName>
        <fullName evidence="1">Uncharacterized protein</fullName>
    </submittedName>
</protein>
<proteinExistence type="predicted"/>